<feature type="binding site" evidence="16">
    <location>
        <begin position="221"/>
        <end position="223"/>
    </location>
    <ligand>
        <name>substrate</name>
    </ligand>
</feature>
<keyword evidence="11" id="KW-0378">Hydrolase</keyword>
<evidence type="ECO:0000256" key="9">
    <source>
        <dbReference type="ARBA" id="ARBA00022737"/>
    </source>
</evidence>
<evidence type="ECO:0000256" key="1">
    <source>
        <dbReference type="ARBA" id="ARBA00001772"/>
    </source>
</evidence>
<keyword evidence="10" id="KW-0574">Periplasm</keyword>
<dbReference type="InterPro" id="IPR009003">
    <property type="entry name" value="Peptidase_S1_PA"/>
</dbReference>
<comment type="catalytic activity">
    <reaction evidence="1">
        <text>Acts on substrates that are at least partially unfolded. The cleavage site P1 residue is normally between a pair of hydrophobic residues, such as Val-|-Val.</text>
        <dbReference type="EC" id="3.4.21.107"/>
    </reaction>
</comment>
<dbReference type="AlphaFoldDB" id="A0A318ENH2"/>
<dbReference type="InterPro" id="IPR001478">
    <property type="entry name" value="PDZ"/>
</dbReference>
<feature type="binding site" evidence="16">
    <location>
        <position position="120"/>
    </location>
    <ligand>
        <name>substrate</name>
    </ligand>
</feature>
<sequence>MQSVARLARCLGPLILLAASACERGGTVQPGGYPDFADLVERVSPAVVNISTVATEVQAPDQDGHGAVPESFEEVPDWFRRFFDPPSEPISPEDVYPPEQQSLGSGFILSDDGYILTNYHVIRGASEIIVRLLDRRQFAAELIGSDEASDLALLRIEAQDLPVARLGGSLDLRPGQWVLAIGSPFGFDYSVTAGIVSAKGRALATEQYVPFIQTDVAINPGNSGGPLFNLAGEVVGVNSQIYSQSGGYQGVSFAIPIDVAAKVARQLRETGTVTRGWLGVVVQEVDRDLAQQFGLDKPEGALIARVLPESPAARAGLREGDVILRYNGEPLPSSSSLPHLVGVTDPGEVATLDVVRGGRRQRIDVDVGTLRAEPTALAAATPTPTPRPTPHRTLGMALRALTADERREAQVVNGGLMITSVTDGPAARAGIRAGDVLLQIGGQQVDSLDRFAEVSGRLTPGQTVAVLVQRRGAPLFLALDVPAPVPG</sequence>
<comment type="subcellular location">
    <subcellularLocation>
        <location evidence="3">Periplasm</location>
    </subcellularLocation>
</comment>
<dbReference type="InterPro" id="IPR036034">
    <property type="entry name" value="PDZ_sf"/>
</dbReference>
<dbReference type="Proteomes" id="UP000248330">
    <property type="component" value="Unassembled WGS sequence"/>
</dbReference>
<dbReference type="InterPro" id="IPR011782">
    <property type="entry name" value="Pept_S1C_Do"/>
</dbReference>
<feature type="signal peptide" evidence="17">
    <location>
        <begin position="1"/>
        <end position="18"/>
    </location>
</feature>
<dbReference type="PANTHER" id="PTHR22939">
    <property type="entry name" value="SERINE PROTEASE FAMILY S1C HTRA-RELATED"/>
    <property type="match status" value="1"/>
</dbReference>
<evidence type="ECO:0000313" key="20">
    <source>
        <dbReference type="Proteomes" id="UP000248330"/>
    </source>
</evidence>
<keyword evidence="20" id="KW-1185">Reference proteome</keyword>
<dbReference type="InterPro" id="IPR001940">
    <property type="entry name" value="Peptidase_S1C"/>
</dbReference>
<dbReference type="Gene3D" id="2.40.10.120">
    <property type="match status" value="1"/>
</dbReference>
<comment type="function">
    <text evidence="2">Might be efficient in the degradation of transiently denatured and unfolded proteins which accumulate in the periplasm following stress conditions.</text>
</comment>
<evidence type="ECO:0000256" key="3">
    <source>
        <dbReference type="ARBA" id="ARBA00004418"/>
    </source>
</evidence>
<evidence type="ECO:0000259" key="18">
    <source>
        <dbReference type="PROSITE" id="PS50106"/>
    </source>
</evidence>
<evidence type="ECO:0000256" key="2">
    <source>
        <dbReference type="ARBA" id="ARBA00002610"/>
    </source>
</evidence>
<gene>
    <name evidence="19" type="ORF">C8D93_10194</name>
</gene>
<evidence type="ECO:0000256" key="15">
    <source>
        <dbReference type="PIRSR" id="PIRSR611782-1"/>
    </source>
</evidence>
<feature type="active site" description="Charge relay system" evidence="15">
    <location>
        <position position="120"/>
    </location>
</feature>
<feature type="chain" id="PRO_5039010800" description="Probable periplasmic serine endoprotease DegP-like" evidence="17">
    <location>
        <begin position="19"/>
        <end position="487"/>
    </location>
</feature>
<dbReference type="EMBL" id="QICN01000001">
    <property type="protein sequence ID" value="PXV71056.1"/>
    <property type="molecule type" value="Genomic_DNA"/>
</dbReference>
<evidence type="ECO:0000256" key="6">
    <source>
        <dbReference type="ARBA" id="ARBA00013958"/>
    </source>
</evidence>
<keyword evidence="8 17" id="KW-0732">Signal</keyword>
<dbReference type="SMART" id="SM00228">
    <property type="entry name" value="PDZ"/>
    <property type="match status" value="2"/>
</dbReference>
<dbReference type="PRINTS" id="PR00834">
    <property type="entry name" value="PROTEASES2C"/>
</dbReference>
<feature type="active site" description="Charge relay system" evidence="15">
    <location>
        <position position="223"/>
    </location>
</feature>
<keyword evidence="9" id="KW-0677">Repeat</keyword>
<reference evidence="19 20" key="1">
    <citation type="submission" date="2018-04" db="EMBL/GenBank/DDBJ databases">
        <title>Genomic Encyclopedia of Type Strains, Phase IV (KMG-IV): sequencing the most valuable type-strain genomes for metagenomic binning, comparative biology and taxonomic classification.</title>
        <authorList>
            <person name="Goeker M."/>
        </authorList>
    </citation>
    <scope>NUCLEOTIDE SEQUENCE [LARGE SCALE GENOMIC DNA]</scope>
    <source>
        <strain evidence="19 20">DSM 104150</strain>
    </source>
</reference>
<accession>A0A318ENH2</accession>
<dbReference type="NCBIfam" id="TIGR02037">
    <property type="entry name" value="degP_htrA_DO"/>
    <property type="match status" value="1"/>
</dbReference>
<proteinExistence type="inferred from homology"/>
<evidence type="ECO:0000256" key="17">
    <source>
        <dbReference type="SAM" id="SignalP"/>
    </source>
</evidence>
<dbReference type="RefSeq" id="WP_110263213.1">
    <property type="nucleotide sequence ID" value="NZ_CAKZQT010000031.1"/>
</dbReference>
<evidence type="ECO:0000256" key="12">
    <source>
        <dbReference type="ARBA" id="ARBA00022825"/>
    </source>
</evidence>
<dbReference type="PANTHER" id="PTHR22939:SF130">
    <property type="entry name" value="PERIPLASMIC SERINE ENDOPROTEASE DEGP-LIKE-RELATED"/>
    <property type="match status" value="1"/>
</dbReference>
<feature type="domain" description="PDZ" evidence="18">
    <location>
        <begin position="262"/>
        <end position="358"/>
    </location>
</feature>
<dbReference type="GO" id="GO:0006508">
    <property type="term" value="P:proteolysis"/>
    <property type="evidence" value="ECO:0007669"/>
    <property type="project" value="UniProtKB-KW"/>
</dbReference>
<dbReference type="PROSITE" id="PS50106">
    <property type="entry name" value="PDZ"/>
    <property type="match status" value="2"/>
</dbReference>
<evidence type="ECO:0000256" key="5">
    <source>
        <dbReference type="ARBA" id="ARBA00013035"/>
    </source>
</evidence>
<dbReference type="Gene3D" id="2.30.42.10">
    <property type="match status" value="2"/>
</dbReference>
<feature type="binding site" evidence="16">
    <location>
        <position position="150"/>
    </location>
    <ligand>
        <name>substrate</name>
    </ligand>
</feature>
<dbReference type="GO" id="GO:0004252">
    <property type="term" value="F:serine-type endopeptidase activity"/>
    <property type="evidence" value="ECO:0007669"/>
    <property type="project" value="InterPro"/>
</dbReference>
<dbReference type="CDD" id="cd10839">
    <property type="entry name" value="cpPDZ1_DegP-like"/>
    <property type="match status" value="1"/>
</dbReference>
<comment type="similarity">
    <text evidence="4">Belongs to the peptidase S1C family.</text>
</comment>
<evidence type="ECO:0000313" key="19">
    <source>
        <dbReference type="EMBL" id="PXV71056.1"/>
    </source>
</evidence>
<evidence type="ECO:0000256" key="7">
    <source>
        <dbReference type="ARBA" id="ARBA00022670"/>
    </source>
</evidence>
<organism evidence="19 20">
    <name type="scientific">Sinimarinibacterium flocculans</name>
    <dbReference type="NCBI Taxonomy" id="985250"/>
    <lineage>
        <taxon>Bacteria</taxon>
        <taxon>Pseudomonadati</taxon>
        <taxon>Pseudomonadota</taxon>
        <taxon>Gammaproteobacteria</taxon>
        <taxon>Nevskiales</taxon>
        <taxon>Nevskiaceae</taxon>
        <taxon>Sinimarinibacterium</taxon>
    </lineage>
</organism>
<dbReference type="OrthoDB" id="9758917at2"/>
<evidence type="ECO:0000256" key="13">
    <source>
        <dbReference type="ARBA" id="ARBA00023016"/>
    </source>
</evidence>
<feature type="domain" description="PDZ" evidence="18">
    <location>
        <begin position="394"/>
        <end position="472"/>
    </location>
</feature>
<dbReference type="Pfam" id="PF13365">
    <property type="entry name" value="Trypsin_2"/>
    <property type="match status" value="1"/>
</dbReference>
<dbReference type="EC" id="3.4.21.107" evidence="5"/>
<comment type="caution">
    <text evidence="19">The sequence shown here is derived from an EMBL/GenBank/DDBJ whole genome shotgun (WGS) entry which is preliminary data.</text>
</comment>
<evidence type="ECO:0000256" key="4">
    <source>
        <dbReference type="ARBA" id="ARBA00010541"/>
    </source>
</evidence>
<evidence type="ECO:0000256" key="16">
    <source>
        <dbReference type="PIRSR" id="PIRSR611782-2"/>
    </source>
</evidence>
<keyword evidence="12" id="KW-0720">Serine protease</keyword>
<dbReference type="GO" id="GO:0042597">
    <property type="term" value="C:periplasmic space"/>
    <property type="evidence" value="ECO:0007669"/>
    <property type="project" value="UniProtKB-SubCell"/>
</dbReference>
<dbReference type="Pfam" id="PF13180">
    <property type="entry name" value="PDZ_2"/>
    <property type="match status" value="2"/>
</dbReference>
<dbReference type="FunFam" id="2.40.10.120:FF:000007">
    <property type="entry name" value="Periplasmic serine endoprotease DegP-like"/>
    <property type="match status" value="1"/>
</dbReference>
<evidence type="ECO:0000256" key="8">
    <source>
        <dbReference type="ARBA" id="ARBA00022729"/>
    </source>
</evidence>
<protein>
    <recommendedName>
        <fullName evidence="6">Probable periplasmic serine endoprotease DegP-like</fullName>
        <ecNumber evidence="5">3.4.21.107</ecNumber>
    </recommendedName>
    <alternativeName>
        <fullName evidence="14">Protease Do</fullName>
    </alternativeName>
</protein>
<evidence type="ECO:0000256" key="10">
    <source>
        <dbReference type="ARBA" id="ARBA00022764"/>
    </source>
</evidence>
<dbReference type="SUPFAM" id="SSF50494">
    <property type="entry name" value="Trypsin-like serine proteases"/>
    <property type="match status" value="1"/>
</dbReference>
<dbReference type="PROSITE" id="PS51257">
    <property type="entry name" value="PROKAR_LIPOPROTEIN"/>
    <property type="match status" value="1"/>
</dbReference>
<evidence type="ECO:0000256" key="14">
    <source>
        <dbReference type="ARBA" id="ARBA00032850"/>
    </source>
</evidence>
<feature type="active site" description="Charge relay system" evidence="15">
    <location>
        <position position="150"/>
    </location>
</feature>
<keyword evidence="13" id="KW-0346">Stress response</keyword>
<evidence type="ECO:0000256" key="11">
    <source>
        <dbReference type="ARBA" id="ARBA00022801"/>
    </source>
</evidence>
<keyword evidence="7 19" id="KW-0645">Protease</keyword>
<name>A0A318ENH2_9GAMM</name>
<dbReference type="SUPFAM" id="SSF50156">
    <property type="entry name" value="PDZ domain-like"/>
    <property type="match status" value="2"/>
</dbReference>